<keyword evidence="1" id="KW-0175">Coiled coil</keyword>
<proteinExistence type="predicted"/>
<feature type="compositionally biased region" description="Basic and acidic residues" evidence="2">
    <location>
        <begin position="163"/>
        <end position="180"/>
    </location>
</feature>
<feature type="coiled-coil region" evidence="1">
    <location>
        <begin position="319"/>
        <end position="367"/>
    </location>
</feature>
<accession>A0A3L6FYP8</accession>
<dbReference type="PANTHER" id="PTHR34562:SF8">
    <property type="entry name" value="WPP DOMAIN-INTERACTING PROTEIN 1"/>
    <property type="match status" value="1"/>
</dbReference>
<feature type="region of interest" description="Disordered" evidence="2">
    <location>
        <begin position="1"/>
        <end position="126"/>
    </location>
</feature>
<sequence>MDSGANSIGESVGESPSLALAPEPQTRPAEPVTKGRGLRRWRRIPREQHHEGSPVSPGADTSVGVSAGEDLAAQLHKRRYGPAADEPKGKQDPAAAEEVESSVASVESSVVPLEASPPPAPTRLDPNLGHLIATAGFSVGAGGADSDNSDDRTSKLSTAASAPRHDFSSVGFGRERDRARSRAPGAAHGKGIRAAQIQKFVEIRKETDEDSTAHQSEIEWSSSPVEELNEKIKMLELKLEEATMLINERDSEILELDALSHVQPQNTVACNNYPLSLQSDVDRLFLEKMEAEIQCFILTRASQDWKLLTMDQFALNEAQKSLLSDHKSLETKLRHAENRAMMLEEMVDKLESQCKALSETSEVLKLQAGASRASLFCSIQFVLLCIAIGTLLVRFLSSSPEIVPT</sequence>
<gene>
    <name evidence="3" type="ORF">Zm00014a_025356</name>
</gene>
<evidence type="ECO:0000256" key="1">
    <source>
        <dbReference type="SAM" id="Coils"/>
    </source>
</evidence>
<evidence type="ECO:0000256" key="2">
    <source>
        <dbReference type="SAM" id="MobiDB-lite"/>
    </source>
</evidence>
<dbReference type="EMBL" id="NCVQ01000003">
    <property type="protein sequence ID" value="PWZ39907.1"/>
    <property type="molecule type" value="Genomic_DNA"/>
</dbReference>
<evidence type="ECO:0000313" key="3">
    <source>
        <dbReference type="EMBL" id="PWZ39907.1"/>
    </source>
</evidence>
<feature type="region of interest" description="Disordered" evidence="2">
    <location>
        <begin position="141"/>
        <end position="191"/>
    </location>
</feature>
<dbReference type="AlphaFoldDB" id="A0A3L6FYP8"/>
<feature type="compositionally biased region" description="Low complexity" evidence="2">
    <location>
        <begin position="101"/>
        <end position="114"/>
    </location>
</feature>
<evidence type="ECO:0008006" key="5">
    <source>
        <dbReference type="Google" id="ProtNLM"/>
    </source>
</evidence>
<name>A0A3L6FYP8_MAIZE</name>
<dbReference type="Proteomes" id="UP000251960">
    <property type="component" value="Chromosome 2"/>
</dbReference>
<comment type="caution">
    <text evidence="3">The sequence shown here is derived from an EMBL/GenBank/DDBJ whole genome shotgun (WGS) entry which is preliminary data.</text>
</comment>
<dbReference type="ExpressionAtlas" id="A0A3L6FYP8">
    <property type="expression patterns" value="baseline and differential"/>
</dbReference>
<organism evidence="3 4">
    <name type="scientific">Zea mays</name>
    <name type="common">Maize</name>
    <dbReference type="NCBI Taxonomy" id="4577"/>
    <lineage>
        <taxon>Eukaryota</taxon>
        <taxon>Viridiplantae</taxon>
        <taxon>Streptophyta</taxon>
        <taxon>Embryophyta</taxon>
        <taxon>Tracheophyta</taxon>
        <taxon>Spermatophyta</taxon>
        <taxon>Magnoliopsida</taxon>
        <taxon>Liliopsida</taxon>
        <taxon>Poales</taxon>
        <taxon>Poaceae</taxon>
        <taxon>PACMAD clade</taxon>
        <taxon>Panicoideae</taxon>
        <taxon>Andropogonodae</taxon>
        <taxon>Andropogoneae</taxon>
        <taxon>Tripsacinae</taxon>
        <taxon>Zea</taxon>
    </lineage>
</organism>
<dbReference type="InterPro" id="IPR044696">
    <property type="entry name" value="WIP1/2/3"/>
</dbReference>
<dbReference type="PANTHER" id="PTHR34562">
    <property type="entry name" value="WPP DOMAIN-INTERACTING PROTEIN 2"/>
    <property type="match status" value="1"/>
</dbReference>
<evidence type="ECO:0000313" key="4">
    <source>
        <dbReference type="Proteomes" id="UP000251960"/>
    </source>
</evidence>
<protein>
    <recommendedName>
        <fullName evidence="5">WPP domain-interacting protein 2</fullName>
    </recommendedName>
</protein>
<reference evidence="3 4" key="1">
    <citation type="journal article" date="2018" name="Nat. Genet.">
        <title>Extensive intraspecific gene order and gene structural variations between Mo17 and other maize genomes.</title>
        <authorList>
            <person name="Sun S."/>
            <person name="Zhou Y."/>
            <person name="Chen J."/>
            <person name="Shi J."/>
            <person name="Zhao H."/>
            <person name="Zhao H."/>
            <person name="Song W."/>
            <person name="Zhang M."/>
            <person name="Cui Y."/>
            <person name="Dong X."/>
            <person name="Liu H."/>
            <person name="Ma X."/>
            <person name="Jiao Y."/>
            <person name="Wang B."/>
            <person name="Wei X."/>
            <person name="Stein J.C."/>
            <person name="Glaubitz J.C."/>
            <person name="Lu F."/>
            <person name="Yu G."/>
            <person name="Liang C."/>
            <person name="Fengler K."/>
            <person name="Li B."/>
            <person name="Rafalski A."/>
            <person name="Schnable P.S."/>
            <person name="Ware D.H."/>
            <person name="Buckler E.S."/>
            <person name="Lai J."/>
        </authorList>
    </citation>
    <scope>NUCLEOTIDE SEQUENCE [LARGE SCALE GENOMIC DNA]</scope>
    <source>
        <strain evidence="4">cv. Missouri 17</strain>
        <tissue evidence="3">Seedling</tissue>
    </source>
</reference>